<dbReference type="Pfam" id="PF08447">
    <property type="entry name" value="PAS_3"/>
    <property type="match status" value="1"/>
</dbReference>
<feature type="compositionally biased region" description="Basic residues" evidence="7">
    <location>
        <begin position="421"/>
        <end position="431"/>
    </location>
</feature>
<dbReference type="PANTHER" id="PTHR23043:SF36">
    <property type="entry name" value="PROTEIN SINGLE-MINDED"/>
    <property type="match status" value="1"/>
</dbReference>
<reference evidence="10" key="1">
    <citation type="submission" date="2025-08" db="UniProtKB">
        <authorList>
            <consortium name="Ensembl"/>
        </authorList>
    </citation>
    <scope>IDENTIFICATION</scope>
</reference>
<dbReference type="InterPro" id="IPR035965">
    <property type="entry name" value="PAS-like_dom_sf"/>
</dbReference>
<keyword evidence="4" id="KW-0238">DNA-binding</keyword>
<dbReference type="GO" id="GO:0005634">
    <property type="term" value="C:nucleus"/>
    <property type="evidence" value="ECO:0007669"/>
    <property type="project" value="UniProtKB-SubCell"/>
</dbReference>
<feature type="compositionally biased region" description="Low complexity" evidence="7">
    <location>
        <begin position="530"/>
        <end position="541"/>
    </location>
</feature>
<keyword evidence="6" id="KW-0539">Nucleus</keyword>
<evidence type="ECO:0000313" key="11">
    <source>
        <dbReference type="Proteomes" id="UP000694523"/>
    </source>
</evidence>
<evidence type="ECO:0000256" key="1">
    <source>
        <dbReference type="ARBA" id="ARBA00004123"/>
    </source>
</evidence>
<evidence type="ECO:0000313" key="10">
    <source>
        <dbReference type="Ensembl" id="ENSNMLP00000035525.1"/>
    </source>
</evidence>
<dbReference type="SUPFAM" id="SSF55785">
    <property type="entry name" value="PYP-like sensor domain (PAS domain)"/>
    <property type="match status" value="2"/>
</dbReference>
<dbReference type="InterPro" id="IPR000014">
    <property type="entry name" value="PAS"/>
</dbReference>
<evidence type="ECO:0008006" key="12">
    <source>
        <dbReference type="Google" id="ProtNLM"/>
    </source>
</evidence>
<dbReference type="SMART" id="SM00091">
    <property type="entry name" value="PAS"/>
    <property type="match status" value="2"/>
</dbReference>
<protein>
    <recommendedName>
        <fullName evidence="12">Single-minded</fullName>
    </recommendedName>
</protein>
<dbReference type="PANTHER" id="PTHR23043">
    <property type="entry name" value="HYPOXIA-INDUCIBLE FACTOR 1 ALPHA"/>
    <property type="match status" value="1"/>
</dbReference>
<dbReference type="GO" id="GO:0005667">
    <property type="term" value="C:transcription regulator complex"/>
    <property type="evidence" value="ECO:0007669"/>
    <property type="project" value="InterPro"/>
</dbReference>
<dbReference type="InterPro" id="IPR013767">
    <property type="entry name" value="PAS_fold"/>
</dbReference>
<evidence type="ECO:0000259" key="9">
    <source>
        <dbReference type="PROSITE" id="PS50888"/>
    </source>
</evidence>
<dbReference type="NCBIfam" id="TIGR00229">
    <property type="entry name" value="sensory_box"/>
    <property type="match status" value="1"/>
</dbReference>
<dbReference type="Gene3D" id="4.10.280.10">
    <property type="entry name" value="Helix-loop-helix DNA-binding domain"/>
    <property type="match status" value="1"/>
</dbReference>
<dbReference type="InterPro" id="IPR036638">
    <property type="entry name" value="HLH_DNA-bd_sf"/>
</dbReference>
<evidence type="ECO:0000259" key="8">
    <source>
        <dbReference type="PROSITE" id="PS50112"/>
    </source>
</evidence>
<proteinExistence type="predicted"/>
<evidence type="ECO:0000256" key="4">
    <source>
        <dbReference type="ARBA" id="ARBA00023125"/>
    </source>
</evidence>
<comment type="subcellular location">
    <subcellularLocation>
        <location evidence="1">Nucleus</location>
    </subcellularLocation>
</comment>
<keyword evidence="2" id="KW-0677">Repeat</keyword>
<feature type="compositionally biased region" description="Low complexity" evidence="7">
    <location>
        <begin position="442"/>
        <end position="454"/>
    </location>
</feature>
<keyword evidence="3" id="KW-0805">Transcription regulation</keyword>
<feature type="compositionally biased region" description="Basic and acidic residues" evidence="7">
    <location>
        <begin position="352"/>
        <end position="361"/>
    </location>
</feature>
<dbReference type="SUPFAM" id="SSF47459">
    <property type="entry name" value="HLH, helix-loop-helix DNA-binding domain"/>
    <property type="match status" value="1"/>
</dbReference>
<dbReference type="GO" id="GO:0046983">
    <property type="term" value="F:protein dimerization activity"/>
    <property type="evidence" value="ECO:0007669"/>
    <property type="project" value="InterPro"/>
</dbReference>
<dbReference type="PRINTS" id="PR00785">
    <property type="entry name" value="NCTRNSLOCATR"/>
</dbReference>
<reference evidence="10" key="2">
    <citation type="submission" date="2025-09" db="UniProtKB">
        <authorList>
            <consortium name="Ensembl"/>
        </authorList>
    </citation>
    <scope>IDENTIFICATION</scope>
</reference>
<keyword evidence="11" id="KW-1185">Reference proteome</keyword>
<sequence length="563" mass="62479">MKERSKNAAKTRREKENAELYELAKLLPLPGAITSQLDKASIIRLSSSYLRVRATLFPHDPRDGRGSSRRGPLDAVAKDLGAHLLQTLDGFVFVVAADGKILYISETASVHLGLSQVELTGNSIFEYIHPSDHEEMNAVLETHLRLRTELELGRSFLLRMKCVLAKRNAGLASGGFKVIHCSGYLKVAPWPQDVPRYRVVALLAVGHSLPPSAITEIPLHTNMFMFRAALDFRLLFLDSRVTALTGFPAEELLDRSLYQLVHLADVLHLRHAHQLLLLKGQVTTKYYRLLSRGGGWVWAQSSATIIQSRASRSHCVVSVQHVLRSVRPAESHRVLQSPTEPPQSPTDPTESTESHKPTEPHRAHKSRRVPQSPTESHEPHRVPQSPQSPTESHRVPQSPQSPQPHRVPQSPTQSPAESHRAPRVRRARRAPAPRSPTEPHRAPQSPQSPQSPQVRESRRAPQSPAESPESRRVPQSPTESHRAPQSPAEPRRARRAPPQSPAEPAEPPQSPASPAEPHRVPQSPAEPRRAPQSPQSPQSPAESRRAPQSPHRARRAPQSPTEP</sequence>
<organism evidence="10 11">
    <name type="scientific">Neogobius melanostomus</name>
    <name type="common">round goby</name>
    <dbReference type="NCBI Taxonomy" id="47308"/>
    <lineage>
        <taxon>Eukaryota</taxon>
        <taxon>Metazoa</taxon>
        <taxon>Chordata</taxon>
        <taxon>Craniata</taxon>
        <taxon>Vertebrata</taxon>
        <taxon>Euteleostomi</taxon>
        <taxon>Actinopterygii</taxon>
        <taxon>Neopterygii</taxon>
        <taxon>Teleostei</taxon>
        <taxon>Neoteleostei</taxon>
        <taxon>Acanthomorphata</taxon>
        <taxon>Gobiaria</taxon>
        <taxon>Gobiiformes</taxon>
        <taxon>Gobioidei</taxon>
        <taxon>Gobiidae</taxon>
        <taxon>Benthophilinae</taxon>
        <taxon>Neogobiini</taxon>
        <taxon>Neogobius</taxon>
    </lineage>
</organism>
<accession>A0A8C6UG01</accession>
<feature type="region of interest" description="Disordered" evidence="7">
    <location>
        <begin position="328"/>
        <end position="563"/>
    </location>
</feature>
<dbReference type="GO" id="GO:0000981">
    <property type="term" value="F:DNA-binding transcription factor activity, RNA polymerase II-specific"/>
    <property type="evidence" value="ECO:0007669"/>
    <property type="project" value="TreeGrafter"/>
</dbReference>
<evidence type="ECO:0000256" key="7">
    <source>
        <dbReference type="SAM" id="MobiDB-lite"/>
    </source>
</evidence>
<dbReference type="AlphaFoldDB" id="A0A8C6UG01"/>
<feature type="domain" description="PAS" evidence="8">
    <location>
        <begin position="77"/>
        <end position="147"/>
    </location>
</feature>
<dbReference type="InterPro" id="IPR011598">
    <property type="entry name" value="bHLH_dom"/>
</dbReference>
<evidence type="ECO:0000256" key="2">
    <source>
        <dbReference type="ARBA" id="ARBA00022737"/>
    </source>
</evidence>
<feature type="compositionally biased region" description="Polar residues" evidence="7">
    <location>
        <begin position="384"/>
        <end position="400"/>
    </location>
</feature>
<keyword evidence="5" id="KW-0804">Transcription</keyword>
<feature type="domain" description="BHLH" evidence="9">
    <location>
        <begin position="1"/>
        <end position="53"/>
    </location>
</feature>
<dbReference type="Gene3D" id="3.30.450.20">
    <property type="entry name" value="PAS domain"/>
    <property type="match status" value="2"/>
</dbReference>
<feature type="compositionally biased region" description="Pro residues" evidence="7">
    <location>
        <begin position="498"/>
        <end position="511"/>
    </location>
</feature>
<name>A0A8C6UG01_9GOBI</name>
<dbReference type="InterPro" id="IPR001067">
    <property type="entry name" value="Nuc_translocat"/>
</dbReference>
<dbReference type="Ensembl" id="ENSNMLT00000039575.1">
    <property type="protein sequence ID" value="ENSNMLP00000035525.1"/>
    <property type="gene ID" value="ENSNMLG00000022069.1"/>
</dbReference>
<dbReference type="GO" id="GO:0000977">
    <property type="term" value="F:RNA polymerase II transcription regulatory region sequence-specific DNA binding"/>
    <property type="evidence" value="ECO:0007669"/>
    <property type="project" value="TreeGrafter"/>
</dbReference>
<dbReference type="CDD" id="cd00130">
    <property type="entry name" value="PAS"/>
    <property type="match status" value="2"/>
</dbReference>
<evidence type="ECO:0000256" key="6">
    <source>
        <dbReference type="ARBA" id="ARBA00023242"/>
    </source>
</evidence>
<evidence type="ECO:0000256" key="5">
    <source>
        <dbReference type="ARBA" id="ARBA00023163"/>
    </source>
</evidence>
<dbReference type="Pfam" id="PF00989">
    <property type="entry name" value="PAS"/>
    <property type="match status" value="1"/>
</dbReference>
<feature type="domain" description="PAS" evidence="8">
    <location>
        <begin position="225"/>
        <end position="280"/>
    </location>
</feature>
<dbReference type="Proteomes" id="UP000694523">
    <property type="component" value="Unplaced"/>
</dbReference>
<dbReference type="InterPro" id="IPR013655">
    <property type="entry name" value="PAS_fold_3"/>
</dbReference>
<dbReference type="GO" id="GO:0005737">
    <property type="term" value="C:cytoplasm"/>
    <property type="evidence" value="ECO:0007669"/>
    <property type="project" value="InterPro"/>
</dbReference>
<dbReference type="PROSITE" id="PS50112">
    <property type="entry name" value="PAS"/>
    <property type="match status" value="2"/>
</dbReference>
<dbReference type="SMART" id="SM00353">
    <property type="entry name" value="HLH"/>
    <property type="match status" value="1"/>
</dbReference>
<evidence type="ECO:0000256" key="3">
    <source>
        <dbReference type="ARBA" id="ARBA00023015"/>
    </source>
</evidence>
<dbReference type="FunFam" id="4.10.280.10:FF:000083">
    <property type="entry name" value="Neuronal PAS domain protein 1"/>
    <property type="match status" value="1"/>
</dbReference>
<dbReference type="PROSITE" id="PS50888">
    <property type="entry name" value="BHLH"/>
    <property type="match status" value="1"/>
</dbReference>
<dbReference type="Pfam" id="PF23171">
    <property type="entry name" value="bHLH_HIF1A"/>
    <property type="match status" value="1"/>
</dbReference>